<dbReference type="InterPro" id="IPR007044">
    <property type="entry name" value="Cyclodeamin/CycHdrlase"/>
</dbReference>
<gene>
    <name evidence="3" type="ORF">I8J30_27105</name>
</gene>
<feature type="domain" description="Cyclodeaminase/cyclohydrolase" evidence="2">
    <location>
        <begin position="9"/>
        <end position="186"/>
    </location>
</feature>
<protein>
    <submittedName>
        <fullName evidence="3">Cyclodeaminase/cyclohydrolase family protein</fullName>
    </submittedName>
</protein>
<dbReference type="EMBL" id="JAGKSP010000017">
    <property type="protein sequence ID" value="MBP3966378.1"/>
    <property type="molecule type" value="Genomic_DNA"/>
</dbReference>
<proteinExistence type="predicted"/>
<dbReference type="Pfam" id="PF04961">
    <property type="entry name" value="FTCD_C"/>
    <property type="match status" value="1"/>
</dbReference>
<dbReference type="Gene3D" id="1.20.120.680">
    <property type="entry name" value="Formiminotetrahydrofolate cyclodeaminase monomer, up-and-down helical bundle"/>
    <property type="match status" value="1"/>
</dbReference>
<evidence type="ECO:0000259" key="2">
    <source>
        <dbReference type="Pfam" id="PF04961"/>
    </source>
</evidence>
<dbReference type="SUPFAM" id="SSF101262">
    <property type="entry name" value="Methenyltetrahydrofolate cyclohydrolase-like"/>
    <property type="match status" value="1"/>
</dbReference>
<feature type="coiled-coil region" evidence="1">
    <location>
        <begin position="53"/>
        <end position="80"/>
    </location>
</feature>
<evidence type="ECO:0000256" key="1">
    <source>
        <dbReference type="SAM" id="Coils"/>
    </source>
</evidence>
<dbReference type="InterPro" id="IPR036178">
    <property type="entry name" value="Formintransfe-cycloase-like_sf"/>
</dbReference>
<sequence length="209" mass="22041">MTTVSWDDSIRRFLEKAASADPTPGGGSAAALAAALGTAMTAMAAHLSQGEKYADARLQVNAALNEMQRLSASCESLLAEDISAFDGYMHALKLPKQNESEKAVRQEALHNATIAAIEAPLRLMEVCRAALLSTLSIASCTNAHVISDLGIGALLLEAAAQSALLTVEINLAALKDEGMKALYAAKRAALIAEIEQLKNRTLAVVRDRI</sequence>
<dbReference type="Proteomes" id="UP000673394">
    <property type="component" value="Unassembled WGS sequence"/>
</dbReference>
<reference evidence="3 4" key="1">
    <citation type="submission" date="2021-04" db="EMBL/GenBank/DDBJ databases">
        <title>Paenibacillus sp. DLE-14 whole genome sequence.</title>
        <authorList>
            <person name="Ham Y.J."/>
        </authorList>
    </citation>
    <scope>NUCLEOTIDE SEQUENCE [LARGE SCALE GENOMIC DNA]</scope>
    <source>
        <strain evidence="3 4">DLE-14</strain>
    </source>
</reference>
<comment type="caution">
    <text evidence="3">The sequence shown here is derived from an EMBL/GenBank/DDBJ whole genome shotgun (WGS) entry which is preliminary data.</text>
</comment>
<accession>A0ABS5CKH9</accession>
<name>A0ABS5CKH9_9BACL</name>
<evidence type="ECO:0000313" key="3">
    <source>
        <dbReference type="EMBL" id="MBP3966378.1"/>
    </source>
</evidence>
<keyword evidence="1" id="KW-0175">Coiled coil</keyword>
<dbReference type="RefSeq" id="WP_210663490.1">
    <property type="nucleotide sequence ID" value="NZ_JAGKSP010000017.1"/>
</dbReference>
<organism evidence="3 4">
    <name type="scientific">Paenibacillus lignilyticus</name>
    <dbReference type="NCBI Taxonomy" id="1172615"/>
    <lineage>
        <taxon>Bacteria</taxon>
        <taxon>Bacillati</taxon>
        <taxon>Bacillota</taxon>
        <taxon>Bacilli</taxon>
        <taxon>Bacillales</taxon>
        <taxon>Paenibacillaceae</taxon>
        <taxon>Paenibacillus</taxon>
    </lineage>
</organism>
<keyword evidence="4" id="KW-1185">Reference proteome</keyword>
<evidence type="ECO:0000313" key="4">
    <source>
        <dbReference type="Proteomes" id="UP000673394"/>
    </source>
</evidence>